<evidence type="ECO:0000313" key="5">
    <source>
        <dbReference type="Proteomes" id="UP001277761"/>
    </source>
</evidence>
<feature type="chain" id="PRO_5046118697" evidence="3">
    <location>
        <begin position="25"/>
        <end position="344"/>
    </location>
</feature>
<name>A0ABU4VJ26_9ACTN</name>
<sequence>MRRTAVRAALAALVAAGVAPGAAAADAPVEWNRVGQYSCTTLGGLAASDAELAVRLSAPAGVARGGTLEASGSMRLTLESRAPGLVGLVGLSRSVRFAAPTIALPLRIATAGGPVERLVTVPDVRSAPTASPGLDRALAVRADLRLPPIVVPSDATGDLEIGLPRDGRGEDAALAGALRFEGGLVGDTPLSCRSGGVRESVVARIAVGPPAAGPATTPAPPPATTTAAAPAPRPRTRTAARVATPVPPAPSRPAAAAPAGDAPSTDATSPTASAAPPVAAVEDARNAGAWAPVPPATRPDDGDVVVPAWVLGVLLAGLLVGAAGGAVGAHRRLRRAQHELEDRP</sequence>
<dbReference type="EMBL" id="JAXAVX010000001">
    <property type="protein sequence ID" value="MDX8150918.1"/>
    <property type="molecule type" value="Genomic_DNA"/>
</dbReference>
<organism evidence="4 5">
    <name type="scientific">Patulibacter brassicae</name>
    <dbReference type="NCBI Taxonomy" id="1705717"/>
    <lineage>
        <taxon>Bacteria</taxon>
        <taxon>Bacillati</taxon>
        <taxon>Actinomycetota</taxon>
        <taxon>Thermoleophilia</taxon>
        <taxon>Solirubrobacterales</taxon>
        <taxon>Patulibacteraceae</taxon>
        <taxon>Patulibacter</taxon>
    </lineage>
</organism>
<keyword evidence="3" id="KW-0732">Signal</keyword>
<keyword evidence="2" id="KW-1133">Transmembrane helix</keyword>
<keyword evidence="5" id="KW-1185">Reference proteome</keyword>
<proteinExistence type="predicted"/>
<dbReference type="Proteomes" id="UP001277761">
    <property type="component" value="Unassembled WGS sequence"/>
</dbReference>
<evidence type="ECO:0000313" key="4">
    <source>
        <dbReference type="EMBL" id="MDX8150918.1"/>
    </source>
</evidence>
<gene>
    <name evidence="4" type="ORF">SK069_04875</name>
</gene>
<feature type="region of interest" description="Disordered" evidence="1">
    <location>
        <begin position="209"/>
        <end position="279"/>
    </location>
</feature>
<comment type="caution">
    <text evidence="4">The sequence shown here is derived from an EMBL/GenBank/DDBJ whole genome shotgun (WGS) entry which is preliminary data.</text>
</comment>
<accession>A0ABU4VJ26</accession>
<keyword evidence="2" id="KW-0472">Membrane</keyword>
<keyword evidence="2" id="KW-0812">Transmembrane</keyword>
<evidence type="ECO:0000256" key="1">
    <source>
        <dbReference type="SAM" id="MobiDB-lite"/>
    </source>
</evidence>
<evidence type="ECO:0000256" key="2">
    <source>
        <dbReference type="SAM" id="Phobius"/>
    </source>
</evidence>
<evidence type="ECO:0000256" key="3">
    <source>
        <dbReference type="SAM" id="SignalP"/>
    </source>
</evidence>
<feature type="compositionally biased region" description="Low complexity" evidence="1">
    <location>
        <begin position="252"/>
        <end position="279"/>
    </location>
</feature>
<protein>
    <submittedName>
        <fullName evidence="4">Uncharacterized protein</fullName>
    </submittedName>
</protein>
<reference evidence="4 5" key="1">
    <citation type="submission" date="2023-11" db="EMBL/GenBank/DDBJ databases">
        <authorList>
            <person name="Xu M."/>
            <person name="Jiang T."/>
        </authorList>
    </citation>
    <scope>NUCLEOTIDE SEQUENCE [LARGE SCALE GENOMIC DNA]</scope>
    <source>
        <strain evidence="4 5">SD</strain>
    </source>
</reference>
<feature type="transmembrane region" description="Helical" evidence="2">
    <location>
        <begin position="308"/>
        <end position="329"/>
    </location>
</feature>
<feature type="signal peptide" evidence="3">
    <location>
        <begin position="1"/>
        <end position="24"/>
    </location>
</feature>